<dbReference type="InterPro" id="IPR050309">
    <property type="entry name" value="Type-B_Carboxylest/Lipase"/>
</dbReference>
<comment type="caution">
    <text evidence="5">The sequence shown here is derived from an EMBL/GenBank/DDBJ whole genome shotgun (WGS) entry which is preliminary data.</text>
</comment>
<dbReference type="RefSeq" id="WP_408622651.1">
    <property type="nucleotide sequence ID" value="NZ_JBEQCT010000002.1"/>
</dbReference>
<keyword evidence="6" id="KW-1185">Reference proteome</keyword>
<accession>A0ABW9G5Z0</accession>
<dbReference type="Gene3D" id="3.40.50.1820">
    <property type="entry name" value="alpha/beta hydrolase"/>
    <property type="match status" value="1"/>
</dbReference>
<evidence type="ECO:0000256" key="3">
    <source>
        <dbReference type="RuleBase" id="RU361235"/>
    </source>
</evidence>
<gene>
    <name evidence="5" type="ORF">ABUE30_05235</name>
</gene>
<evidence type="ECO:0000313" key="6">
    <source>
        <dbReference type="Proteomes" id="UP001629953"/>
    </source>
</evidence>
<evidence type="ECO:0000256" key="2">
    <source>
        <dbReference type="ARBA" id="ARBA00022801"/>
    </source>
</evidence>
<reference evidence="5 6" key="1">
    <citation type="journal article" date="2013" name="Int. J. Syst. Evol. Microbiol.">
        <title>Celerinatantimonas yamalensis sp. nov., a cold-adapted diazotrophic bacterium from a cold permafrost brine.</title>
        <authorList>
            <person name="Shcherbakova V."/>
            <person name="Chuvilskaya N."/>
            <person name="Rivkina E."/>
            <person name="Demidov N."/>
            <person name="Uchaeva V."/>
            <person name="Suetin S."/>
            <person name="Suzina N."/>
            <person name="Gilichinsky D."/>
        </authorList>
    </citation>
    <scope>NUCLEOTIDE SEQUENCE [LARGE SCALE GENOMIC DNA]</scope>
    <source>
        <strain evidence="5 6">C7</strain>
    </source>
</reference>
<protein>
    <recommendedName>
        <fullName evidence="3">Carboxylic ester hydrolase</fullName>
        <ecNumber evidence="3">3.1.1.-</ecNumber>
    </recommendedName>
</protein>
<dbReference type="Proteomes" id="UP001629953">
    <property type="component" value="Unassembled WGS sequence"/>
</dbReference>
<organism evidence="5 6">
    <name type="scientific">Celerinatantimonas yamalensis</name>
    <dbReference type="NCBI Taxonomy" id="559956"/>
    <lineage>
        <taxon>Bacteria</taxon>
        <taxon>Pseudomonadati</taxon>
        <taxon>Pseudomonadota</taxon>
        <taxon>Gammaproteobacteria</taxon>
        <taxon>Celerinatantimonadaceae</taxon>
        <taxon>Celerinatantimonas</taxon>
    </lineage>
</organism>
<feature type="domain" description="Carboxylesterase type B" evidence="4">
    <location>
        <begin position="23"/>
        <end position="489"/>
    </location>
</feature>
<comment type="similarity">
    <text evidence="1 3">Belongs to the type-B carboxylesterase/lipase family.</text>
</comment>
<dbReference type="PANTHER" id="PTHR11559">
    <property type="entry name" value="CARBOXYLESTERASE"/>
    <property type="match status" value="1"/>
</dbReference>
<evidence type="ECO:0000313" key="5">
    <source>
        <dbReference type="EMBL" id="MFM2484473.1"/>
    </source>
</evidence>
<dbReference type="InterPro" id="IPR019826">
    <property type="entry name" value="Carboxylesterase_B_AS"/>
</dbReference>
<dbReference type="PROSITE" id="PS00941">
    <property type="entry name" value="CARBOXYLESTERASE_B_2"/>
    <property type="match status" value="1"/>
</dbReference>
<keyword evidence="2 3" id="KW-0378">Hydrolase</keyword>
<dbReference type="InterPro" id="IPR029058">
    <property type="entry name" value="AB_hydrolase_fold"/>
</dbReference>
<dbReference type="EC" id="3.1.1.-" evidence="3"/>
<evidence type="ECO:0000256" key="1">
    <source>
        <dbReference type="ARBA" id="ARBA00005964"/>
    </source>
</evidence>
<dbReference type="EMBL" id="JBEQCT010000002">
    <property type="protein sequence ID" value="MFM2484473.1"/>
    <property type="molecule type" value="Genomic_DNA"/>
</dbReference>
<dbReference type="Pfam" id="PF00135">
    <property type="entry name" value="COesterase"/>
    <property type="match status" value="1"/>
</dbReference>
<dbReference type="SUPFAM" id="SSF53474">
    <property type="entry name" value="alpha/beta-Hydrolases"/>
    <property type="match status" value="1"/>
</dbReference>
<evidence type="ECO:0000259" key="4">
    <source>
        <dbReference type="Pfam" id="PF00135"/>
    </source>
</evidence>
<dbReference type="InterPro" id="IPR019819">
    <property type="entry name" value="Carboxylesterase_B_CS"/>
</dbReference>
<name>A0ABW9G5Z0_9GAMM</name>
<dbReference type="InterPro" id="IPR002018">
    <property type="entry name" value="CarbesteraseB"/>
</dbReference>
<sequence>MRLLNWGVAAALFYSTAVLARGPIVQLQSGRIEGSVQNGVDRFLGIPYARPPVGTLRWQRPLSAKPWQGIKQTTTFGPSCLQTPLKGDAAPLPPRYSEDCLTLNVWRPSQIQQRMPVMVWIHGGGFVNGGSAAIVYAGRSFARQGIVFVSINYRLGRLGFFAHPALTNNLFHGNYGLMDQIKALRWVQDNIISFGGDPSNVTLFGESAGGFSVHALLTSHYSRDLFNKAIIESGGGRVNINGDYPWNKAVQTGLAFAKAHGISGSGADALAKLRALPAKMVAGDINMWNMGAQRATYSGPMMDGHVMTENPEKAYQAGDFAHIPILVGANSFDLGFVMRHYKNRADIFKQFGKQAAQAAHAYANVHPLKALAYRIAMQKMMIEPARFVAQEFAKQHVPVWEYRFGYVAKSRQDQWPGAVHASEIPYVFNTLNATYADKVTASDQQMATLIHQYWVNFAKTGNPNGKGLANWPQYSLKKDQLMWFSPKGAENSHAVRDPQQSQLDLVQLLQP</sequence>
<proteinExistence type="inferred from homology"/>
<dbReference type="PROSITE" id="PS00122">
    <property type="entry name" value="CARBOXYLESTERASE_B_1"/>
    <property type="match status" value="1"/>
</dbReference>